<feature type="repeat" description="PPR" evidence="3">
    <location>
        <begin position="203"/>
        <end position="237"/>
    </location>
</feature>
<feature type="repeat" description="PPR" evidence="3">
    <location>
        <begin position="307"/>
        <end position="341"/>
    </location>
</feature>
<evidence type="ECO:0008006" key="6">
    <source>
        <dbReference type="Google" id="ProtNLM"/>
    </source>
</evidence>
<dbReference type="Pfam" id="PF12854">
    <property type="entry name" value="PPR_1"/>
    <property type="match status" value="1"/>
</dbReference>
<accession>A0A9Q0K5L6</accession>
<evidence type="ECO:0000256" key="1">
    <source>
        <dbReference type="ARBA" id="ARBA00007626"/>
    </source>
</evidence>
<protein>
    <recommendedName>
        <fullName evidence="6">Pentatricopeptide repeat-containing protein</fullName>
    </recommendedName>
</protein>
<dbReference type="Pfam" id="PF13812">
    <property type="entry name" value="PPR_3"/>
    <property type="match status" value="1"/>
</dbReference>
<dbReference type="EMBL" id="JAMYWD010000008">
    <property type="protein sequence ID" value="KAJ4963722.1"/>
    <property type="molecule type" value="Genomic_DNA"/>
</dbReference>
<feature type="repeat" description="PPR" evidence="3">
    <location>
        <begin position="342"/>
        <end position="376"/>
    </location>
</feature>
<dbReference type="PANTHER" id="PTHR47936">
    <property type="entry name" value="PPR_LONG DOMAIN-CONTAINING PROTEIN"/>
    <property type="match status" value="1"/>
</dbReference>
<dbReference type="Pfam" id="PF01535">
    <property type="entry name" value="PPR"/>
    <property type="match status" value="1"/>
</dbReference>
<dbReference type="Gene3D" id="1.25.40.10">
    <property type="entry name" value="Tetratricopeptide repeat domain"/>
    <property type="match status" value="3"/>
</dbReference>
<evidence type="ECO:0000256" key="3">
    <source>
        <dbReference type="PROSITE-ProRule" id="PRU00708"/>
    </source>
</evidence>
<dbReference type="SUPFAM" id="SSF48452">
    <property type="entry name" value="TPR-like"/>
    <property type="match status" value="1"/>
</dbReference>
<dbReference type="GO" id="GO:0009507">
    <property type="term" value="C:chloroplast"/>
    <property type="evidence" value="ECO:0007669"/>
    <property type="project" value="TreeGrafter"/>
</dbReference>
<dbReference type="Pfam" id="PF13041">
    <property type="entry name" value="PPR_2"/>
    <property type="match status" value="1"/>
</dbReference>
<feature type="repeat" description="PPR" evidence="3">
    <location>
        <begin position="377"/>
        <end position="411"/>
    </location>
</feature>
<evidence type="ECO:0000313" key="4">
    <source>
        <dbReference type="EMBL" id="KAJ4963722.1"/>
    </source>
</evidence>
<dbReference type="InterPro" id="IPR011990">
    <property type="entry name" value="TPR-like_helical_dom_sf"/>
</dbReference>
<organism evidence="4 5">
    <name type="scientific">Protea cynaroides</name>
    <dbReference type="NCBI Taxonomy" id="273540"/>
    <lineage>
        <taxon>Eukaryota</taxon>
        <taxon>Viridiplantae</taxon>
        <taxon>Streptophyta</taxon>
        <taxon>Embryophyta</taxon>
        <taxon>Tracheophyta</taxon>
        <taxon>Spermatophyta</taxon>
        <taxon>Magnoliopsida</taxon>
        <taxon>Proteales</taxon>
        <taxon>Proteaceae</taxon>
        <taxon>Protea</taxon>
    </lineage>
</organism>
<dbReference type="GO" id="GO:0031930">
    <property type="term" value="P:mitochondria-nucleus signaling pathway"/>
    <property type="evidence" value="ECO:0007669"/>
    <property type="project" value="TreeGrafter"/>
</dbReference>
<dbReference type="InterPro" id="IPR002885">
    <property type="entry name" value="PPR_rpt"/>
</dbReference>
<dbReference type="NCBIfam" id="TIGR00756">
    <property type="entry name" value="PPR"/>
    <property type="match status" value="6"/>
</dbReference>
<dbReference type="Proteomes" id="UP001141806">
    <property type="component" value="Unassembled WGS sequence"/>
</dbReference>
<dbReference type="PROSITE" id="PS51375">
    <property type="entry name" value="PPR"/>
    <property type="match status" value="7"/>
</dbReference>
<keyword evidence="2" id="KW-0677">Repeat</keyword>
<feature type="repeat" description="PPR" evidence="3">
    <location>
        <begin position="272"/>
        <end position="306"/>
    </location>
</feature>
<gene>
    <name evidence="4" type="ORF">NE237_023661</name>
</gene>
<dbReference type="GO" id="GO:0010019">
    <property type="term" value="P:chloroplast-nucleus signaling pathway"/>
    <property type="evidence" value="ECO:0007669"/>
    <property type="project" value="TreeGrafter"/>
</dbReference>
<comment type="similarity">
    <text evidence="1">Belongs to the PPR family. P subfamily.</text>
</comment>
<evidence type="ECO:0000256" key="2">
    <source>
        <dbReference type="ARBA" id="ARBA00022737"/>
    </source>
</evidence>
<comment type="caution">
    <text evidence="4">The sequence shown here is derived from an EMBL/GenBank/DDBJ whole genome shotgun (WGS) entry which is preliminary data.</text>
</comment>
<feature type="repeat" description="PPR" evidence="3">
    <location>
        <begin position="168"/>
        <end position="202"/>
    </location>
</feature>
<reference evidence="4" key="1">
    <citation type="journal article" date="2023" name="Plant J.">
        <title>The genome of the king protea, Protea cynaroides.</title>
        <authorList>
            <person name="Chang J."/>
            <person name="Duong T.A."/>
            <person name="Schoeman C."/>
            <person name="Ma X."/>
            <person name="Roodt D."/>
            <person name="Barker N."/>
            <person name="Li Z."/>
            <person name="Van de Peer Y."/>
            <person name="Mizrachi E."/>
        </authorList>
    </citation>
    <scope>NUCLEOTIDE SEQUENCE</scope>
    <source>
        <tissue evidence="4">Young leaves</tissue>
    </source>
</reference>
<dbReference type="AlphaFoldDB" id="A0A9Q0K5L6"/>
<proteinExistence type="inferred from homology"/>
<dbReference type="OrthoDB" id="185373at2759"/>
<keyword evidence="5" id="KW-1185">Reference proteome</keyword>
<dbReference type="PANTHER" id="PTHR47936:SF1">
    <property type="entry name" value="PENTATRICOPEPTIDE REPEAT-CONTAINING PROTEIN GUN1, CHLOROPLASTIC"/>
    <property type="match status" value="1"/>
</dbReference>
<feature type="repeat" description="PPR" evidence="3">
    <location>
        <begin position="482"/>
        <end position="516"/>
    </location>
</feature>
<name>A0A9Q0K5L6_9MAGN</name>
<sequence>MAFGTRGFIRLLPHFNKTRYPQFPSNSSISFSPFSTLDFTESSSIGEPSNDQIINASNMNELSVLKELSNLLPINPKTPTYRSFSENSTEKRIQCTEVDGYLTPAEKLRGVFLQKLRGNSAIESALTATSVDVTLDIVAEVVDRGNLGGEAMVIFFNWAVNHPSVPNDLQTYHIILKALGRRKFFKFMEEILNQMNKHGIHPSSETFSITMDSYVRARKVSKAVQMLQRLEEFGSKSDTESFNVLLRSLCQRSHVGTAHSLFLATNGKKPFNRTTYNIIISGWSKLGRVSEVERSLKAMIEDGLDPDCLTFSYLLECLGRAGRIDDAVEVFDKMQEKCSLPDTVAYNVMISNFLSVGDLDSSVKYYKKMLEMNCAPNLDTFAKLISAFLKSRRVADALEMFDEMLSKGILPSTGAITYFIEPLCNFGPPHAAMVIYQKARKVGCKISLKAYKLLLMRLSRFGKCGIMLQVWDEMQESGYSSDTDVYEYVINGLCNIGQLENAALVMEESLCKGFCPGKFIYSKLNNKLMDANKVERAYKLFLKVKKARRAENAQRFWRANGWHF</sequence>
<evidence type="ECO:0000313" key="5">
    <source>
        <dbReference type="Proteomes" id="UP001141806"/>
    </source>
</evidence>